<feature type="transmembrane region" description="Helical" evidence="2">
    <location>
        <begin position="152"/>
        <end position="173"/>
    </location>
</feature>
<reference evidence="4" key="1">
    <citation type="submission" date="2021-02" db="EMBL/GenBank/DDBJ databases">
        <authorList>
            <person name="Dougan E. K."/>
            <person name="Rhodes N."/>
            <person name="Thang M."/>
            <person name="Chan C."/>
        </authorList>
    </citation>
    <scope>NUCLEOTIDE SEQUENCE</scope>
</reference>
<evidence type="ECO:0000256" key="3">
    <source>
        <dbReference type="SAM" id="SignalP"/>
    </source>
</evidence>
<dbReference type="AlphaFoldDB" id="A0A813CGI4"/>
<evidence type="ECO:0000256" key="1">
    <source>
        <dbReference type="SAM" id="MobiDB-lite"/>
    </source>
</evidence>
<evidence type="ECO:0008006" key="6">
    <source>
        <dbReference type="Google" id="ProtNLM"/>
    </source>
</evidence>
<keyword evidence="2" id="KW-1133">Transmembrane helix</keyword>
<dbReference type="Proteomes" id="UP000601435">
    <property type="component" value="Unassembled WGS sequence"/>
</dbReference>
<keyword evidence="2" id="KW-0472">Membrane</keyword>
<organism evidence="4 5">
    <name type="scientific">Symbiodinium necroappetens</name>
    <dbReference type="NCBI Taxonomy" id="1628268"/>
    <lineage>
        <taxon>Eukaryota</taxon>
        <taxon>Sar</taxon>
        <taxon>Alveolata</taxon>
        <taxon>Dinophyceae</taxon>
        <taxon>Suessiales</taxon>
        <taxon>Symbiodiniaceae</taxon>
        <taxon>Symbiodinium</taxon>
    </lineage>
</organism>
<feature type="signal peptide" evidence="3">
    <location>
        <begin position="1"/>
        <end position="24"/>
    </location>
</feature>
<proteinExistence type="predicted"/>
<feature type="chain" id="PRO_5032532301" description="DUF1569 domain-containing protein" evidence="3">
    <location>
        <begin position="25"/>
        <end position="551"/>
    </location>
</feature>
<name>A0A813CGI4_9DINO</name>
<gene>
    <name evidence="4" type="ORF">SNEC2469_LOCUS34830</name>
</gene>
<keyword evidence="2" id="KW-0812">Transmembrane</keyword>
<evidence type="ECO:0000256" key="2">
    <source>
        <dbReference type="SAM" id="Phobius"/>
    </source>
</evidence>
<keyword evidence="5" id="KW-1185">Reference proteome</keyword>
<feature type="transmembrane region" description="Helical" evidence="2">
    <location>
        <begin position="236"/>
        <end position="268"/>
    </location>
</feature>
<dbReference type="Pfam" id="PF07606">
    <property type="entry name" value="DUF1569"/>
    <property type="match status" value="1"/>
</dbReference>
<protein>
    <recommendedName>
        <fullName evidence="6">DUF1569 domain-containing protein</fullName>
    </recommendedName>
</protein>
<evidence type="ECO:0000313" key="5">
    <source>
        <dbReference type="Proteomes" id="UP000601435"/>
    </source>
</evidence>
<dbReference type="EMBL" id="CAJNJA010097919">
    <property type="protein sequence ID" value="CAE7942879.1"/>
    <property type="molecule type" value="Genomic_DNA"/>
</dbReference>
<sequence>MTTRTTRVGAALLALASTTAVASANPDLTFDHFAFTGMITQPTLITFEWEADVINIGDMPIDLFGDDGTPDDVIIQTFLSDTPDASGTLLASGGSNFGTPPLILGPGEIGSLAFASNTANLPDPGQLGNFQWLVLDILNTTEDPSKLDNNRLIIFLPTPGAATLAGIAGLSLLRRRRARPGTPASRPEHTMSDSPPPPRATPVPASPYNENNFFRSDRVIVAQILYRPEVFSNLYWTAYGLIIGGVVTAIFLIGIPVIFAGLVCWYILMYKCWKQISDGYQRTTPGLAVGLCFVPFFNLYWIFVANWGLGKDINAYIRRHNVQTQFVSEGLGLAATILFVCAAIPYIGLLISIPALIVGMVFYGQVKSASSRIALAKINGEIPQRMTVNTKKAERRNLAFGSFDDVLADIDRIETAHNERTLRHTGNWTAGQIYWHCAELMRSSIEGFPPNSKPPLVLRLFAKLIKKKAVSPGGEPPAGFKLPKSLETFEPGPHVPFEQGAERLRGYIADVTTGGQRMEQPSPLFGDMNHEYWTNIHVGHCQMHFSFLHPK</sequence>
<feature type="compositionally biased region" description="Pro residues" evidence="1">
    <location>
        <begin position="194"/>
        <end position="203"/>
    </location>
</feature>
<feature type="transmembrane region" description="Helical" evidence="2">
    <location>
        <begin position="288"/>
        <end position="309"/>
    </location>
</feature>
<keyword evidence="3" id="KW-0732">Signal</keyword>
<accession>A0A813CGI4</accession>
<feature type="region of interest" description="Disordered" evidence="1">
    <location>
        <begin position="178"/>
        <end position="203"/>
    </location>
</feature>
<feature type="transmembrane region" description="Helical" evidence="2">
    <location>
        <begin position="330"/>
        <end position="363"/>
    </location>
</feature>
<comment type="caution">
    <text evidence="4">The sequence shown here is derived from an EMBL/GenBank/DDBJ whole genome shotgun (WGS) entry which is preliminary data.</text>
</comment>
<dbReference type="InterPro" id="IPR011463">
    <property type="entry name" value="DUF1569"/>
</dbReference>
<evidence type="ECO:0000313" key="4">
    <source>
        <dbReference type="EMBL" id="CAE7942879.1"/>
    </source>
</evidence>